<feature type="binding site" evidence="9">
    <location>
        <position position="351"/>
    </location>
    <ligand>
        <name>L-aspartate</name>
        <dbReference type="ChEBI" id="CHEBI:29991"/>
    </ligand>
</feature>
<keyword evidence="6 9" id="KW-0067">ATP-binding</keyword>
<comment type="subcellular location">
    <subcellularLocation>
        <location evidence="1 9">Cytoplasm</location>
    </subcellularLocation>
</comment>
<dbReference type="Gene3D" id="2.40.50.140">
    <property type="entry name" value="Nucleic acid-binding proteins"/>
    <property type="match status" value="1"/>
</dbReference>
<dbReference type="InterPro" id="IPR045864">
    <property type="entry name" value="aa-tRNA-synth_II/BPL/LPL"/>
</dbReference>
<dbReference type="NCBIfam" id="NF003483">
    <property type="entry name" value="PRK05159.1"/>
    <property type="match status" value="1"/>
</dbReference>
<evidence type="ECO:0000256" key="6">
    <source>
        <dbReference type="ARBA" id="ARBA00022840"/>
    </source>
</evidence>
<comment type="catalytic activity">
    <reaction evidence="9">
        <text>tRNA(Asp) + L-aspartate + ATP = L-aspartyl-tRNA(Asp) + AMP + diphosphate</text>
        <dbReference type="Rhea" id="RHEA:19649"/>
        <dbReference type="Rhea" id="RHEA-COMP:9660"/>
        <dbReference type="Rhea" id="RHEA-COMP:9678"/>
        <dbReference type="ChEBI" id="CHEBI:29991"/>
        <dbReference type="ChEBI" id="CHEBI:30616"/>
        <dbReference type="ChEBI" id="CHEBI:33019"/>
        <dbReference type="ChEBI" id="CHEBI:78442"/>
        <dbReference type="ChEBI" id="CHEBI:78516"/>
        <dbReference type="ChEBI" id="CHEBI:456215"/>
        <dbReference type="EC" id="6.1.1.12"/>
    </reaction>
</comment>
<comment type="similarity">
    <text evidence="2 9">Belongs to the class-II aminoacyl-tRNA synthetase family. Type 2 subfamily.</text>
</comment>
<dbReference type="GO" id="GO:0050560">
    <property type="term" value="F:aspartate-tRNA(Asn) ligase activity"/>
    <property type="evidence" value="ECO:0007669"/>
    <property type="project" value="UniProtKB-EC"/>
</dbReference>
<evidence type="ECO:0000256" key="9">
    <source>
        <dbReference type="HAMAP-Rule" id="MF_02075"/>
    </source>
</evidence>
<feature type="binding site" evidence="9">
    <location>
        <begin position="202"/>
        <end position="204"/>
    </location>
    <ligand>
        <name>ATP</name>
        <dbReference type="ChEBI" id="CHEBI:30616"/>
    </ligand>
</feature>
<organism evidence="11 12">
    <name type="scientific">Tumebacillus lipolyticus</name>
    <dbReference type="NCBI Taxonomy" id="1280370"/>
    <lineage>
        <taxon>Bacteria</taxon>
        <taxon>Bacillati</taxon>
        <taxon>Bacillota</taxon>
        <taxon>Bacilli</taxon>
        <taxon>Bacillales</taxon>
        <taxon>Alicyclobacillaceae</taxon>
        <taxon>Tumebacillus</taxon>
    </lineage>
</organism>
<dbReference type="InterPro" id="IPR004523">
    <property type="entry name" value="Asp-tRNA_synthase_2"/>
</dbReference>
<dbReference type="RefSeq" id="WP_386044369.1">
    <property type="nucleotide sequence ID" value="NZ_JBHUIO010000002.1"/>
</dbReference>
<evidence type="ECO:0000313" key="11">
    <source>
        <dbReference type="EMBL" id="MFD2169325.1"/>
    </source>
</evidence>
<feature type="binding site" evidence="9">
    <location>
        <position position="355"/>
    </location>
    <ligand>
        <name>L-aspartate</name>
        <dbReference type="ChEBI" id="CHEBI:29991"/>
    </ligand>
</feature>
<dbReference type="EC" id="6.1.1.12" evidence="9"/>
<feature type="binding site" evidence="9">
    <location>
        <begin position="210"/>
        <end position="212"/>
    </location>
    <ligand>
        <name>ATP</name>
        <dbReference type="ChEBI" id="CHEBI:30616"/>
    </ligand>
</feature>
<feature type="binding site" evidence="9">
    <location>
        <position position="348"/>
    </location>
    <ligand>
        <name>ATP</name>
        <dbReference type="ChEBI" id="CHEBI:30616"/>
    </ligand>
</feature>
<gene>
    <name evidence="9 11" type="primary">aspS</name>
    <name evidence="11" type="ORF">ACFSOY_04725</name>
</gene>
<evidence type="ECO:0000256" key="7">
    <source>
        <dbReference type="ARBA" id="ARBA00022917"/>
    </source>
</evidence>
<evidence type="ECO:0000256" key="1">
    <source>
        <dbReference type="ARBA" id="ARBA00004496"/>
    </source>
</evidence>
<evidence type="ECO:0000256" key="4">
    <source>
        <dbReference type="ARBA" id="ARBA00022598"/>
    </source>
</evidence>
<reference evidence="12" key="1">
    <citation type="journal article" date="2019" name="Int. J. Syst. Evol. Microbiol.">
        <title>The Global Catalogue of Microorganisms (GCM) 10K type strain sequencing project: providing services to taxonomists for standard genome sequencing and annotation.</title>
        <authorList>
            <consortium name="The Broad Institute Genomics Platform"/>
            <consortium name="The Broad Institute Genome Sequencing Center for Infectious Disease"/>
            <person name="Wu L."/>
            <person name="Ma J."/>
        </authorList>
    </citation>
    <scope>NUCLEOTIDE SEQUENCE [LARGE SCALE GENOMIC DNA]</scope>
    <source>
        <strain evidence="12">CGMCC 1.13574</strain>
    </source>
</reference>
<proteinExistence type="inferred from homology"/>
<feature type="region of interest" description="Aspartate" evidence="9">
    <location>
        <begin position="180"/>
        <end position="183"/>
    </location>
</feature>
<name>A0ABW4ZVS0_9BACL</name>
<feature type="binding site" evidence="9">
    <location>
        <begin position="396"/>
        <end position="399"/>
    </location>
    <ligand>
        <name>ATP</name>
        <dbReference type="ChEBI" id="CHEBI:30616"/>
    </ligand>
</feature>
<accession>A0ABW4ZVS0</accession>
<keyword evidence="12" id="KW-1185">Reference proteome</keyword>
<dbReference type="PANTHER" id="PTHR43450">
    <property type="entry name" value="ASPARTYL-TRNA SYNTHETASE"/>
    <property type="match status" value="1"/>
</dbReference>
<keyword evidence="3 9" id="KW-0963">Cytoplasm</keyword>
<dbReference type="SUPFAM" id="SSF55681">
    <property type="entry name" value="Class II aaRS and biotin synthetases"/>
    <property type="match status" value="1"/>
</dbReference>
<dbReference type="HAMAP" id="MF_02075">
    <property type="entry name" value="Asp_tRNA_synth_type2"/>
    <property type="match status" value="1"/>
</dbReference>
<dbReference type="SUPFAM" id="SSF50249">
    <property type="entry name" value="Nucleic acid-binding proteins"/>
    <property type="match status" value="1"/>
</dbReference>
<keyword evidence="7 9" id="KW-0648">Protein biosynthesis</keyword>
<comment type="caution">
    <text evidence="11">The sequence shown here is derived from an EMBL/GenBank/DDBJ whole genome shotgun (WGS) entry which is preliminary data.</text>
</comment>
<keyword evidence="4 9" id="KW-0436">Ligase</keyword>
<dbReference type="Pfam" id="PF01336">
    <property type="entry name" value="tRNA_anti-codon"/>
    <property type="match status" value="1"/>
</dbReference>
<evidence type="ECO:0000256" key="3">
    <source>
        <dbReference type="ARBA" id="ARBA00022490"/>
    </source>
</evidence>
<evidence type="ECO:0000259" key="10">
    <source>
        <dbReference type="PROSITE" id="PS50862"/>
    </source>
</evidence>
<dbReference type="Proteomes" id="UP001597343">
    <property type="component" value="Unassembled WGS sequence"/>
</dbReference>
<evidence type="ECO:0000256" key="8">
    <source>
        <dbReference type="ARBA" id="ARBA00023146"/>
    </source>
</evidence>
<feature type="binding site" evidence="9">
    <location>
        <position position="158"/>
    </location>
    <ligand>
        <name>L-aspartate</name>
        <dbReference type="ChEBI" id="CHEBI:29991"/>
    </ligand>
</feature>
<evidence type="ECO:0000256" key="2">
    <source>
        <dbReference type="ARBA" id="ARBA00005312"/>
    </source>
</evidence>
<dbReference type="InterPro" id="IPR006195">
    <property type="entry name" value="aa-tRNA-synth_II"/>
</dbReference>
<dbReference type="InterPro" id="IPR012340">
    <property type="entry name" value="NA-bd_OB-fold"/>
</dbReference>
<keyword evidence="8 9" id="KW-0030">Aminoacyl-tRNA synthetase</keyword>
<feature type="domain" description="Aminoacyl-transfer RNA synthetases class-II family profile" evidence="10">
    <location>
        <begin position="125"/>
        <end position="425"/>
    </location>
</feature>
<dbReference type="NCBIfam" id="TIGR00458">
    <property type="entry name" value="aspS_nondisc"/>
    <property type="match status" value="1"/>
</dbReference>
<comment type="function">
    <text evidence="9">Catalyzes the attachment of L-aspartate to tRNA(Asp) in a two-step reaction: L-aspartate is first activated by ATP to form Asp-AMP and then transferred to the acceptor end of tRNA(Asp).</text>
</comment>
<dbReference type="Gene3D" id="3.30.930.10">
    <property type="entry name" value="Bira Bifunctional Protein, Domain 2"/>
    <property type="match status" value="1"/>
</dbReference>
<sequence length="425" mass="47836">MRILSTELPQHVGNQIMISGWVHSIRQLGHLAFVHLRDRSGIVQIVLEGELATLALTPESVITVHGQVVQSKYGAELHGTQVEVLSPAQAPLPIEVNKKEIPASLDTILNHRALALRNPKVHATFTIQSVLAGAFRDFFSARGFTQIFTPKIVASGTEGGSNLFAIQYFEKQAYLAQSPQFYKQMMVGAGYERVFEIAPVYRAEEHNTSRHLNEYTSLDVEMGFIRSFEELMDLETELLQYLFHRVAETCPEELALLGAEVPVIEQIPRLTVQQAQQILLEQYSKTSPEGDLDPEGERLICQYYADQGKPALVFLTHYPREVRPMYAMPAPDHPALTASFDLLFNGLEITTGGQRIHRLEMLEESMRSRSLNLEAFADYLNLFRYGMPPHGGFAIGLERLTARLLGHNNVREATAFPRDRNRLTP</sequence>
<feature type="binding site" evidence="9">
    <location>
        <position position="202"/>
    </location>
    <ligand>
        <name>L-aspartate</name>
        <dbReference type="ChEBI" id="CHEBI:29991"/>
    </ligand>
</feature>
<protein>
    <recommendedName>
        <fullName evidence="9">Aspartate--tRNA ligase</fullName>
        <ecNumber evidence="9">6.1.1.12</ecNumber>
    </recommendedName>
    <alternativeName>
        <fullName evidence="9">Aspartyl-tRNA synthetase</fullName>
        <shortName evidence="9">AspRS</shortName>
    </alternativeName>
</protein>
<comment type="subunit">
    <text evidence="9">Homodimer.</text>
</comment>
<dbReference type="PRINTS" id="PR01042">
    <property type="entry name" value="TRNASYNTHASP"/>
</dbReference>
<dbReference type="InterPro" id="IPR004365">
    <property type="entry name" value="NA-bd_OB_tRNA"/>
</dbReference>
<dbReference type="PANTHER" id="PTHR43450:SF1">
    <property type="entry name" value="ASPARTATE--TRNA LIGASE, CYTOPLASMIC"/>
    <property type="match status" value="1"/>
</dbReference>
<dbReference type="EMBL" id="JBHUIO010000002">
    <property type="protein sequence ID" value="MFD2169325.1"/>
    <property type="molecule type" value="Genomic_DNA"/>
</dbReference>
<evidence type="ECO:0000256" key="5">
    <source>
        <dbReference type="ARBA" id="ARBA00022741"/>
    </source>
</evidence>
<dbReference type="CDD" id="cd00776">
    <property type="entry name" value="AsxRS_core"/>
    <property type="match status" value="1"/>
</dbReference>
<comment type="caution">
    <text evidence="9">Lacks conserved residue(s) required for the propagation of feature annotation.</text>
</comment>
<dbReference type="PROSITE" id="PS50862">
    <property type="entry name" value="AA_TRNA_LIGASE_II"/>
    <property type="match status" value="1"/>
</dbReference>
<evidence type="ECO:0000313" key="12">
    <source>
        <dbReference type="Proteomes" id="UP001597343"/>
    </source>
</evidence>
<dbReference type="Pfam" id="PF00152">
    <property type="entry name" value="tRNA-synt_2"/>
    <property type="match status" value="1"/>
</dbReference>
<keyword evidence="5 9" id="KW-0547">Nucleotide-binding</keyword>
<dbReference type="InterPro" id="IPR002312">
    <property type="entry name" value="Asp/Asn-tRNA-synth_IIb"/>
</dbReference>
<dbReference type="InterPro" id="IPR004364">
    <property type="entry name" value="Aa-tRNA-synt_II"/>
</dbReference>